<evidence type="ECO:0000313" key="9">
    <source>
        <dbReference type="Proteomes" id="UP001314263"/>
    </source>
</evidence>
<feature type="compositionally biased region" description="Acidic residues" evidence="7">
    <location>
        <begin position="1"/>
        <end position="12"/>
    </location>
</feature>
<dbReference type="PANTHER" id="PTHR31246:SF32">
    <property type="entry name" value="MICROTUBULE-ASSOCIATED PROTEIN 70-1"/>
    <property type="match status" value="1"/>
</dbReference>
<gene>
    <name evidence="8" type="ORF">CVIRNUC_001766</name>
</gene>
<accession>A0AAV1HVI7</accession>
<dbReference type="GO" id="GO:0008017">
    <property type="term" value="F:microtubule binding"/>
    <property type="evidence" value="ECO:0007669"/>
    <property type="project" value="InterPro"/>
</dbReference>
<dbReference type="AlphaFoldDB" id="A0AAV1HVI7"/>
<evidence type="ECO:0000256" key="2">
    <source>
        <dbReference type="ARBA" id="ARBA00008825"/>
    </source>
</evidence>
<evidence type="ECO:0000313" key="8">
    <source>
        <dbReference type="EMBL" id="CAK0747456.1"/>
    </source>
</evidence>
<organism evidence="8 9">
    <name type="scientific">Coccomyxa viridis</name>
    <dbReference type="NCBI Taxonomy" id="1274662"/>
    <lineage>
        <taxon>Eukaryota</taxon>
        <taxon>Viridiplantae</taxon>
        <taxon>Chlorophyta</taxon>
        <taxon>core chlorophytes</taxon>
        <taxon>Trebouxiophyceae</taxon>
        <taxon>Trebouxiophyceae incertae sedis</taxon>
        <taxon>Coccomyxaceae</taxon>
        <taxon>Coccomyxa</taxon>
    </lineage>
</organism>
<keyword evidence="9" id="KW-1185">Reference proteome</keyword>
<feature type="compositionally biased region" description="Polar residues" evidence="7">
    <location>
        <begin position="33"/>
        <end position="45"/>
    </location>
</feature>
<dbReference type="InterPro" id="IPR009768">
    <property type="entry name" value="MAP70"/>
</dbReference>
<keyword evidence="4 6" id="KW-0175">Coiled coil</keyword>
<proteinExistence type="inferred from homology"/>
<evidence type="ECO:0000256" key="1">
    <source>
        <dbReference type="ARBA" id="ARBA00004245"/>
    </source>
</evidence>
<keyword evidence="5" id="KW-0206">Cytoskeleton</keyword>
<feature type="coiled-coil region" evidence="6">
    <location>
        <begin position="93"/>
        <end position="141"/>
    </location>
</feature>
<evidence type="ECO:0000256" key="6">
    <source>
        <dbReference type="SAM" id="Coils"/>
    </source>
</evidence>
<feature type="compositionally biased region" description="Polar residues" evidence="7">
    <location>
        <begin position="64"/>
        <end position="80"/>
    </location>
</feature>
<dbReference type="PANTHER" id="PTHR31246">
    <property type="entry name" value="MICROTUBULE-ASSOCIATED PROTEIN 70-2"/>
    <property type="match status" value="1"/>
</dbReference>
<feature type="coiled-coil region" evidence="6">
    <location>
        <begin position="360"/>
        <end position="387"/>
    </location>
</feature>
<keyword evidence="3" id="KW-0963">Cytoplasm</keyword>
<evidence type="ECO:0000256" key="5">
    <source>
        <dbReference type="ARBA" id="ARBA00023212"/>
    </source>
</evidence>
<dbReference type="Pfam" id="PF07058">
    <property type="entry name" value="MAP70"/>
    <property type="match status" value="1"/>
</dbReference>
<feature type="coiled-coil region" evidence="6">
    <location>
        <begin position="249"/>
        <end position="332"/>
    </location>
</feature>
<name>A0AAV1HVI7_9CHLO</name>
<dbReference type="GO" id="GO:0007010">
    <property type="term" value="P:cytoskeleton organization"/>
    <property type="evidence" value="ECO:0007669"/>
    <property type="project" value="InterPro"/>
</dbReference>
<evidence type="ECO:0000256" key="7">
    <source>
        <dbReference type="SAM" id="MobiDB-lite"/>
    </source>
</evidence>
<protein>
    <submittedName>
        <fullName evidence="8">Uncharacterized protein</fullName>
    </submittedName>
</protein>
<dbReference type="Proteomes" id="UP001314263">
    <property type="component" value="Unassembled WGS sequence"/>
</dbReference>
<reference evidence="8 9" key="1">
    <citation type="submission" date="2023-10" db="EMBL/GenBank/DDBJ databases">
        <authorList>
            <person name="Maclean D."/>
            <person name="Macfadyen A."/>
        </authorList>
    </citation>
    <scope>NUCLEOTIDE SEQUENCE [LARGE SCALE GENOMIC DNA]</scope>
</reference>
<evidence type="ECO:0000256" key="4">
    <source>
        <dbReference type="ARBA" id="ARBA00023054"/>
    </source>
</evidence>
<sequence>MREGDGTVDDDVFFTPHAQRPGPETALEARKTPASSGMHSASGRPSITPRETKSSRLRKSLSSAGSPLSVTSGAPRSRSATPEVASSGLAFETTRLRDELRAKQKEAEAQSQEMTTLRSTLASKERALKAAAATAESLTDRVIKAEGGLASCIKELSAMTAERNRCRSEAADAGRQADRLTQRLNAMPKGSGFSEVIAGLEADLRSMRLAHVEVTQDNRGCYNQIRAKDKELDAAAVQLEHARAVLVENKELQNSILDLKRLLQEAANDRATMQTVHQQLRAEVARAQGEAAAKQEEAAQKGRELASTCTVLKATQEREAKLANELAVLSAELVRVRHVAGRATAREIANGSKDEGIVPMKMHLEEVRYLQAKNTRLQEKLALAERSAAASMAQKARPLIITRACKLSM</sequence>
<comment type="subcellular location">
    <subcellularLocation>
        <location evidence="1">Cytoplasm</location>
        <location evidence="1">Cytoskeleton</location>
    </subcellularLocation>
</comment>
<evidence type="ECO:0000256" key="3">
    <source>
        <dbReference type="ARBA" id="ARBA00022490"/>
    </source>
</evidence>
<feature type="region of interest" description="Disordered" evidence="7">
    <location>
        <begin position="1"/>
        <end position="92"/>
    </location>
</feature>
<comment type="similarity">
    <text evidence="2">Belongs to the MAP70 family.</text>
</comment>
<comment type="caution">
    <text evidence="8">The sequence shown here is derived from an EMBL/GenBank/DDBJ whole genome shotgun (WGS) entry which is preliminary data.</text>
</comment>
<dbReference type="EMBL" id="CAUYUE010000002">
    <property type="protein sequence ID" value="CAK0747456.1"/>
    <property type="molecule type" value="Genomic_DNA"/>
</dbReference>
<dbReference type="GO" id="GO:0005856">
    <property type="term" value="C:cytoskeleton"/>
    <property type="evidence" value="ECO:0007669"/>
    <property type="project" value="UniProtKB-SubCell"/>
</dbReference>